<dbReference type="Pfam" id="PF08240">
    <property type="entry name" value="ADH_N"/>
    <property type="match status" value="1"/>
</dbReference>
<proteinExistence type="inferred from homology"/>
<dbReference type="InterPro" id="IPR047122">
    <property type="entry name" value="Trans-enoyl_RdTase-like"/>
</dbReference>
<feature type="domain" description="Enoyl reductase (ER)" evidence="3">
    <location>
        <begin position="8"/>
        <end position="246"/>
    </location>
</feature>
<organism evidence="4 5">
    <name type="scientific">Penicillium cosmopolitanum</name>
    <dbReference type="NCBI Taxonomy" id="1131564"/>
    <lineage>
        <taxon>Eukaryota</taxon>
        <taxon>Fungi</taxon>
        <taxon>Dikarya</taxon>
        <taxon>Ascomycota</taxon>
        <taxon>Pezizomycotina</taxon>
        <taxon>Eurotiomycetes</taxon>
        <taxon>Eurotiomycetidae</taxon>
        <taxon>Eurotiales</taxon>
        <taxon>Aspergillaceae</taxon>
        <taxon>Penicillium</taxon>
    </lineage>
</organism>
<dbReference type="InterPro" id="IPR036291">
    <property type="entry name" value="NAD(P)-bd_dom_sf"/>
</dbReference>
<dbReference type="SMART" id="SM00829">
    <property type="entry name" value="PKS_ER"/>
    <property type="match status" value="1"/>
</dbReference>
<protein>
    <recommendedName>
        <fullName evidence="3">Enoyl reductase (ER) domain-containing protein</fullName>
    </recommendedName>
</protein>
<dbReference type="Gene3D" id="3.40.50.720">
    <property type="entry name" value="NAD(P)-binding Rossmann-like Domain"/>
    <property type="match status" value="1"/>
</dbReference>
<dbReference type="RefSeq" id="XP_056484898.1">
    <property type="nucleotide sequence ID" value="XM_056634278.1"/>
</dbReference>
<comment type="caution">
    <text evidence="4">The sequence shown here is derived from an EMBL/GenBank/DDBJ whole genome shotgun (WGS) entry which is preliminary data.</text>
</comment>
<dbReference type="Proteomes" id="UP001147747">
    <property type="component" value="Unassembled WGS sequence"/>
</dbReference>
<dbReference type="PANTHER" id="PTHR45348">
    <property type="entry name" value="HYPOTHETICAL OXIDOREDUCTASE (EUROFUNG)"/>
    <property type="match status" value="1"/>
</dbReference>
<dbReference type="SUPFAM" id="SSF51735">
    <property type="entry name" value="NAD(P)-binding Rossmann-fold domains"/>
    <property type="match status" value="1"/>
</dbReference>
<dbReference type="InterPro" id="IPR013154">
    <property type="entry name" value="ADH-like_N"/>
</dbReference>
<dbReference type="PANTHER" id="PTHR45348:SF5">
    <property type="entry name" value="OXIDOREDUCTASE, PUTATIVE (AFU_ORTHOLOGUE AFUA_8G01420)-RELATED"/>
    <property type="match status" value="1"/>
</dbReference>
<dbReference type="InterPro" id="IPR011032">
    <property type="entry name" value="GroES-like_sf"/>
</dbReference>
<dbReference type="GO" id="GO:0016651">
    <property type="term" value="F:oxidoreductase activity, acting on NAD(P)H"/>
    <property type="evidence" value="ECO:0007669"/>
    <property type="project" value="InterPro"/>
</dbReference>
<evidence type="ECO:0000313" key="4">
    <source>
        <dbReference type="EMBL" id="KAJ5387100.1"/>
    </source>
</evidence>
<evidence type="ECO:0000256" key="2">
    <source>
        <dbReference type="ARBA" id="ARBA00023002"/>
    </source>
</evidence>
<gene>
    <name evidence="4" type="ORF">N7509_009641</name>
</gene>
<comment type="similarity">
    <text evidence="1">Belongs to the zinc-containing alcohol dehydrogenase family.</text>
</comment>
<evidence type="ECO:0000256" key="1">
    <source>
        <dbReference type="ARBA" id="ARBA00008072"/>
    </source>
</evidence>
<evidence type="ECO:0000259" key="3">
    <source>
        <dbReference type="SMART" id="SM00829"/>
    </source>
</evidence>
<dbReference type="AlphaFoldDB" id="A0A9W9VPZ2"/>
<dbReference type="Gene3D" id="3.90.180.10">
    <property type="entry name" value="Medium-chain alcohol dehydrogenases, catalytic domain"/>
    <property type="match status" value="1"/>
</dbReference>
<keyword evidence="2" id="KW-0560">Oxidoreductase</keyword>
<accession>A0A9W9VPZ2</accession>
<name>A0A9W9VPZ2_9EURO</name>
<dbReference type="InterPro" id="IPR020843">
    <property type="entry name" value="ER"/>
</dbReference>
<dbReference type="OrthoDB" id="3233595at2759"/>
<evidence type="ECO:0000313" key="5">
    <source>
        <dbReference type="Proteomes" id="UP001147747"/>
    </source>
</evidence>
<reference evidence="4" key="1">
    <citation type="submission" date="2022-12" db="EMBL/GenBank/DDBJ databases">
        <authorList>
            <person name="Petersen C."/>
        </authorList>
    </citation>
    <scope>NUCLEOTIDE SEQUENCE</scope>
    <source>
        <strain evidence="4">IBT 29677</strain>
    </source>
</reference>
<dbReference type="SUPFAM" id="SSF50129">
    <property type="entry name" value="GroES-like"/>
    <property type="match status" value="1"/>
</dbReference>
<dbReference type="EMBL" id="JAPZBU010000009">
    <property type="protein sequence ID" value="KAJ5387100.1"/>
    <property type="molecule type" value="Genomic_DNA"/>
</dbReference>
<dbReference type="CDD" id="cd08249">
    <property type="entry name" value="enoyl_reductase_like"/>
    <property type="match status" value="1"/>
</dbReference>
<dbReference type="GeneID" id="81373258"/>
<reference evidence="4" key="2">
    <citation type="journal article" date="2023" name="IMA Fungus">
        <title>Comparative genomic study of the Penicillium genus elucidates a diverse pangenome and 15 lateral gene transfer events.</title>
        <authorList>
            <person name="Petersen C."/>
            <person name="Sorensen T."/>
            <person name="Nielsen M.R."/>
            <person name="Sondergaard T.E."/>
            <person name="Sorensen J.L."/>
            <person name="Fitzpatrick D.A."/>
            <person name="Frisvad J.C."/>
            <person name="Nielsen K.L."/>
        </authorList>
    </citation>
    <scope>NUCLEOTIDE SEQUENCE</scope>
    <source>
        <strain evidence="4">IBT 29677</strain>
    </source>
</reference>
<sequence length="348" mass="37805">MNSVVVKAHPLRCELVRVPIPQPGPDEVLVKVIFCASNPRDWKAPDHLIPGVEINQGNEMSGVVEAVGTNVYEFRKGDRVAAAHPMQTENGTYAEYATAPVNTCFLIPPNISFEEACTIPFSLCTAALGLYQRLKIPFPTSPDNAQIQPPLIVYGGASSIGSFTLKLASLGRFDKLIAVCGSGGEYIESLGIVTDFVDYRKGDVVNDLKAALDGKKCFHAVDAINNGDSWNHLVNVLEPQGSRIAVYLPRLDYTSIPSGISIGITFFGTVHGQPTPFWNHDCAEDVDFAYALFRLVSRWLSQGKILGQPYVLLPNGLKSVEDGLLQLKEGKISASKIIYRVDDTPIGS</sequence>
<keyword evidence="5" id="KW-1185">Reference proteome</keyword>